<keyword evidence="1" id="KW-0472">Membrane</keyword>
<feature type="transmembrane region" description="Helical" evidence="1">
    <location>
        <begin position="79"/>
        <end position="103"/>
    </location>
</feature>
<name>A0ABU9B2K5_9BACT</name>
<keyword evidence="3" id="KW-1185">Reference proteome</keyword>
<evidence type="ECO:0008006" key="4">
    <source>
        <dbReference type="Google" id="ProtNLM"/>
    </source>
</evidence>
<evidence type="ECO:0000256" key="1">
    <source>
        <dbReference type="SAM" id="Phobius"/>
    </source>
</evidence>
<keyword evidence="1" id="KW-0812">Transmembrane</keyword>
<evidence type="ECO:0000313" key="2">
    <source>
        <dbReference type="EMBL" id="MEK7953915.1"/>
    </source>
</evidence>
<reference evidence="2 3" key="1">
    <citation type="submission" date="2024-04" db="EMBL/GenBank/DDBJ databases">
        <title>Luteolibacter sp. isolated from soil.</title>
        <authorList>
            <person name="An J."/>
        </authorList>
    </citation>
    <scope>NUCLEOTIDE SEQUENCE [LARGE SCALE GENOMIC DNA]</scope>
    <source>
        <strain evidence="2 3">Y139</strain>
    </source>
</reference>
<protein>
    <recommendedName>
        <fullName evidence="4">Transmembrane protein</fullName>
    </recommendedName>
</protein>
<dbReference type="Proteomes" id="UP001371305">
    <property type="component" value="Unassembled WGS sequence"/>
</dbReference>
<dbReference type="EMBL" id="JBBUKT010000014">
    <property type="protein sequence ID" value="MEK7953915.1"/>
    <property type="molecule type" value="Genomic_DNA"/>
</dbReference>
<sequence>MQTPGPPPHPQAILDAEHLKLLSIFHYVLAGVAALFGSIPIFHVLFGVMIVNSKFPVPVPPPSAGAPATPPMTGFPEAFGWMFIVMGSAFILLSWTYAGLLFYSGRCLSARRKWTFSFVMACISCIHVPFGTALGVFTILVLQRPSVKALFDRPQVGGYLNS</sequence>
<feature type="transmembrane region" description="Helical" evidence="1">
    <location>
        <begin position="27"/>
        <end position="51"/>
    </location>
</feature>
<dbReference type="RefSeq" id="WP_345789687.1">
    <property type="nucleotide sequence ID" value="NZ_JBBUKT010000014.1"/>
</dbReference>
<accession>A0ABU9B2K5</accession>
<comment type="caution">
    <text evidence="2">The sequence shown here is derived from an EMBL/GenBank/DDBJ whole genome shotgun (WGS) entry which is preliminary data.</text>
</comment>
<proteinExistence type="predicted"/>
<evidence type="ECO:0000313" key="3">
    <source>
        <dbReference type="Proteomes" id="UP001371305"/>
    </source>
</evidence>
<gene>
    <name evidence="2" type="ORF">WKV53_25585</name>
</gene>
<keyword evidence="1" id="KW-1133">Transmembrane helix</keyword>
<feature type="transmembrane region" description="Helical" evidence="1">
    <location>
        <begin position="115"/>
        <end position="142"/>
    </location>
</feature>
<organism evidence="2 3">
    <name type="scientific">Luteolibacter soli</name>
    <dbReference type="NCBI Taxonomy" id="3135280"/>
    <lineage>
        <taxon>Bacteria</taxon>
        <taxon>Pseudomonadati</taxon>
        <taxon>Verrucomicrobiota</taxon>
        <taxon>Verrucomicrobiia</taxon>
        <taxon>Verrucomicrobiales</taxon>
        <taxon>Verrucomicrobiaceae</taxon>
        <taxon>Luteolibacter</taxon>
    </lineage>
</organism>